<keyword evidence="2" id="KW-0805">Transcription regulation</keyword>
<evidence type="ECO:0000313" key="6">
    <source>
        <dbReference type="EMBL" id="SHI47032.1"/>
    </source>
</evidence>
<dbReference type="Pfam" id="PF03466">
    <property type="entry name" value="LysR_substrate"/>
    <property type="match status" value="1"/>
</dbReference>
<dbReference type="Gene3D" id="3.40.190.10">
    <property type="entry name" value="Periplasmic binding protein-like II"/>
    <property type="match status" value="2"/>
</dbReference>
<dbReference type="SUPFAM" id="SSF53850">
    <property type="entry name" value="Periplasmic binding protein-like II"/>
    <property type="match status" value="1"/>
</dbReference>
<dbReference type="PANTHER" id="PTHR30579:SF7">
    <property type="entry name" value="HTH-TYPE TRANSCRIPTIONAL REGULATOR LRHA-RELATED"/>
    <property type="match status" value="1"/>
</dbReference>
<dbReference type="Pfam" id="PF00126">
    <property type="entry name" value="HTH_1"/>
    <property type="match status" value="1"/>
</dbReference>
<keyword evidence="4" id="KW-0804">Transcription</keyword>
<dbReference type="PROSITE" id="PS50931">
    <property type="entry name" value="HTH_LYSR"/>
    <property type="match status" value="1"/>
</dbReference>
<evidence type="ECO:0000256" key="1">
    <source>
        <dbReference type="ARBA" id="ARBA00009437"/>
    </source>
</evidence>
<comment type="similarity">
    <text evidence="1">Belongs to the LysR transcriptional regulatory family.</text>
</comment>
<evidence type="ECO:0000256" key="2">
    <source>
        <dbReference type="ARBA" id="ARBA00023015"/>
    </source>
</evidence>
<dbReference type="InterPro" id="IPR036388">
    <property type="entry name" value="WH-like_DNA-bd_sf"/>
</dbReference>
<protein>
    <submittedName>
        <fullName evidence="6">Transcriptional regulator, LysR family</fullName>
    </submittedName>
</protein>
<evidence type="ECO:0000256" key="3">
    <source>
        <dbReference type="ARBA" id="ARBA00023125"/>
    </source>
</evidence>
<dbReference type="OrthoDB" id="9789529at2"/>
<dbReference type="SUPFAM" id="SSF46785">
    <property type="entry name" value="Winged helix' DNA-binding domain"/>
    <property type="match status" value="1"/>
</dbReference>
<dbReference type="PRINTS" id="PR00039">
    <property type="entry name" value="HTHLYSR"/>
</dbReference>
<gene>
    <name evidence="6" type="ORF">SAMN02745194_00464</name>
</gene>
<proteinExistence type="inferred from homology"/>
<evidence type="ECO:0000256" key="4">
    <source>
        <dbReference type="ARBA" id="ARBA00023163"/>
    </source>
</evidence>
<dbReference type="EMBL" id="FQZF01000002">
    <property type="protein sequence ID" value="SHI47032.1"/>
    <property type="molecule type" value="Genomic_DNA"/>
</dbReference>
<dbReference type="STRING" id="198092.SAMN02745194_00464"/>
<evidence type="ECO:0000259" key="5">
    <source>
        <dbReference type="PROSITE" id="PS50931"/>
    </source>
</evidence>
<dbReference type="InterPro" id="IPR050176">
    <property type="entry name" value="LTTR"/>
</dbReference>
<sequence>MLDLESVRLFILAVEFGNLTRAAEAAGTVQPAVSTRLKALESRLGRRLLDRSPRFVRPTAEGAAFLPRARALLAAHDAALYPADRPAARVSVGLSDHAVGLGLPAMLARLRAALPSGAVLELRSGASIPLREAFEEGELDAVILRREAGGSEGEVLGQDPLGWRGAPDFTLPDGAPVPLALLAPPCGVRAAAERVLEAAGRHWREAYRGGSCAMLLAGAQAGLGLAPMGRISAGGAPDLGPSLGLPRLPASEIVLLGRAGTQEASAVLRALAAGIRSALGS</sequence>
<dbReference type="Gene3D" id="1.10.10.10">
    <property type="entry name" value="Winged helix-like DNA-binding domain superfamily/Winged helix DNA-binding domain"/>
    <property type="match status" value="1"/>
</dbReference>
<name>A0A1M6BE64_9PROT</name>
<dbReference type="RefSeq" id="WP_073130941.1">
    <property type="nucleotide sequence ID" value="NZ_FQZF01000002.1"/>
</dbReference>
<reference evidence="6 7" key="1">
    <citation type="submission" date="2016-11" db="EMBL/GenBank/DDBJ databases">
        <authorList>
            <person name="Jaros S."/>
            <person name="Januszkiewicz K."/>
            <person name="Wedrychowicz H."/>
        </authorList>
    </citation>
    <scope>NUCLEOTIDE SEQUENCE [LARGE SCALE GENOMIC DNA]</scope>
    <source>
        <strain evidence="6 7">DSM 14916</strain>
    </source>
</reference>
<dbReference type="InterPro" id="IPR005119">
    <property type="entry name" value="LysR_subst-bd"/>
</dbReference>
<organism evidence="6 7">
    <name type="scientific">Muricoccus roseus</name>
    <dbReference type="NCBI Taxonomy" id="198092"/>
    <lineage>
        <taxon>Bacteria</taxon>
        <taxon>Pseudomonadati</taxon>
        <taxon>Pseudomonadota</taxon>
        <taxon>Alphaproteobacteria</taxon>
        <taxon>Acetobacterales</taxon>
        <taxon>Roseomonadaceae</taxon>
        <taxon>Muricoccus</taxon>
    </lineage>
</organism>
<dbReference type="GO" id="GO:0003677">
    <property type="term" value="F:DNA binding"/>
    <property type="evidence" value="ECO:0007669"/>
    <property type="project" value="UniProtKB-KW"/>
</dbReference>
<evidence type="ECO:0000313" key="7">
    <source>
        <dbReference type="Proteomes" id="UP000184387"/>
    </source>
</evidence>
<dbReference type="InterPro" id="IPR036390">
    <property type="entry name" value="WH_DNA-bd_sf"/>
</dbReference>
<dbReference type="AlphaFoldDB" id="A0A1M6BE64"/>
<keyword evidence="7" id="KW-1185">Reference proteome</keyword>
<dbReference type="InterPro" id="IPR000847">
    <property type="entry name" value="LysR_HTH_N"/>
</dbReference>
<accession>A0A1M6BE64</accession>
<dbReference type="PANTHER" id="PTHR30579">
    <property type="entry name" value="TRANSCRIPTIONAL REGULATOR"/>
    <property type="match status" value="1"/>
</dbReference>
<dbReference type="Proteomes" id="UP000184387">
    <property type="component" value="Unassembled WGS sequence"/>
</dbReference>
<keyword evidence="3" id="KW-0238">DNA-binding</keyword>
<feature type="domain" description="HTH lysR-type" evidence="5">
    <location>
        <begin position="2"/>
        <end position="59"/>
    </location>
</feature>
<dbReference type="GO" id="GO:0003700">
    <property type="term" value="F:DNA-binding transcription factor activity"/>
    <property type="evidence" value="ECO:0007669"/>
    <property type="project" value="InterPro"/>
</dbReference>